<feature type="non-terminal residue" evidence="1">
    <location>
        <position position="131"/>
    </location>
</feature>
<proteinExistence type="predicted"/>
<dbReference type="EMBL" id="BKCJ011715000">
    <property type="protein sequence ID" value="GFD48091.1"/>
    <property type="molecule type" value="Genomic_DNA"/>
</dbReference>
<name>A0A699WTK0_TANCI</name>
<comment type="caution">
    <text evidence="1">The sequence shown here is derived from an EMBL/GenBank/DDBJ whole genome shotgun (WGS) entry which is preliminary data.</text>
</comment>
<reference evidence="1" key="1">
    <citation type="journal article" date="2019" name="Sci. Rep.">
        <title>Draft genome of Tanacetum cinerariifolium, the natural source of mosquito coil.</title>
        <authorList>
            <person name="Yamashiro T."/>
            <person name="Shiraishi A."/>
            <person name="Satake H."/>
            <person name="Nakayama K."/>
        </authorList>
    </citation>
    <scope>NUCLEOTIDE SEQUENCE</scope>
</reference>
<evidence type="ECO:0000313" key="1">
    <source>
        <dbReference type="EMBL" id="GFD48091.1"/>
    </source>
</evidence>
<sequence length="131" mass="14890">PVGLTHQMVRVAETKNVGRFAERDGFFRSRAQLAQQRVITRRERQFGQVARGGHVEHREPGGLHVHRMAHAKRFRLGVHRPDERRIAARVAMGQARRRAVFRGHQGNQQHVTAIQFTAQLDAGEHAFHLGG</sequence>
<protein>
    <submittedName>
        <fullName evidence="1">Uncharacterized protein</fullName>
    </submittedName>
</protein>
<organism evidence="1">
    <name type="scientific">Tanacetum cinerariifolium</name>
    <name type="common">Dalmatian daisy</name>
    <name type="synonym">Chrysanthemum cinerariifolium</name>
    <dbReference type="NCBI Taxonomy" id="118510"/>
    <lineage>
        <taxon>Eukaryota</taxon>
        <taxon>Viridiplantae</taxon>
        <taxon>Streptophyta</taxon>
        <taxon>Embryophyta</taxon>
        <taxon>Tracheophyta</taxon>
        <taxon>Spermatophyta</taxon>
        <taxon>Magnoliopsida</taxon>
        <taxon>eudicotyledons</taxon>
        <taxon>Gunneridae</taxon>
        <taxon>Pentapetalae</taxon>
        <taxon>asterids</taxon>
        <taxon>campanulids</taxon>
        <taxon>Asterales</taxon>
        <taxon>Asteraceae</taxon>
        <taxon>Asteroideae</taxon>
        <taxon>Anthemideae</taxon>
        <taxon>Anthemidinae</taxon>
        <taxon>Tanacetum</taxon>
    </lineage>
</organism>
<dbReference type="AlphaFoldDB" id="A0A699WTK0"/>
<feature type="non-terminal residue" evidence="1">
    <location>
        <position position="1"/>
    </location>
</feature>
<accession>A0A699WTK0</accession>
<gene>
    <name evidence="1" type="ORF">Tci_920060</name>
</gene>